<dbReference type="SUPFAM" id="SSF52540">
    <property type="entry name" value="P-loop containing nucleoside triphosphate hydrolases"/>
    <property type="match status" value="1"/>
</dbReference>
<comment type="caution">
    <text evidence="1">The sequence shown here is derived from an EMBL/GenBank/DDBJ whole genome shotgun (WGS) entry which is preliminary data.</text>
</comment>
<dbReference type="Pfam" id="PF09821">
    <property type="entry name" value="AAA_assoc_C"/>
    <property type="match status" value="1"/>
</dbReference>
<proteinExistence type="predicted"/>
<dbReference type="Proteomes" id="UP000605201">
    <property type="component" value="Unassembled WGS sequence"/>
</dbReference>
<gene>
    <name evidence="1" type="ORF">H8D96_22035</name>
</gene>
<organism evidence="1 2">
    <name type="scientific">Candidatus Desulfatibia vada</name>
    <dbReference type="NCBI Taxonomy" id="2841696"/>
    <lineage>
        <taxon>Bacteria</taxon>
        <taxon>Pseudomonadati</taxon>
        <taxon>Thermodesulfobacteriota</taxon>
        <taxon>Desulfobacteria</taxon>
        <taxon>Desulfobacterales</taxon>
        <taxon>Desulfobacterales incertae sedis</taxon>
        <taxon>Candidatus Desulfatibia</taxon>
    </lineage>
</organism>
<dbReference type="AlphaFoldDB" id="A0A8J6P6F9"/>
<dbReference type="InterPro" id="IPR027417">
    <property type="entry name" value="P-loop_NTPase"/>
</dbReference>
<accession>A0A8J6P6F9</accession>
<sequence>MGRQTIFIKEPDPQARNKLFEKFMSQVLGLYGYHLAHIKRINHTAMEIEFEGKHEATGSPFYAECKYSETAVSAHELQAFFGKYMTRWHRDKQCHGLLIALPGVDSIARTFYQEHIATNPEVTTLLYEEHEVLQAVMDMPGAVHPDTIAKRFARTTGKPGDRFLLYTAKGLFWVQYVSGSDKGITNSVAVFDTQGVPLSDRPSLDYLAGLYPELVDCDNIAVSSAAALQPGLFQDDPDIIELQGSSEYFEYQFPASAAHFVGRKSFCEKLESFTDNVISKKTSGRGVLLEAPPGWGKSSLVLAWTAGLKAGGHFAVAIDSRSISSSRSIPYSLHYAIRRSGDFGGRLPLTDRLKPSVDFTNAVRAILEIGQSLERHGILMLIFFDQFEHIFGQPDILGRFQKLLQKVSDAQTNVVLGFSLTTGLIDSYDGPLKELPAAIANLSRHIILEPFKAAETNEILEKLKEKLEETLIKDLRFHLAEFSQGYPWLLKKLCSRVIALRQAGLPQADIVMRLHNMEALFREDLRGLPSKTSAVLHRIAHAAPVRILEMSANYDHKAVQSLARQGLLINIGNIYDLYADAFRDYLTDNKVPANTSYFLRAKVRHVLGATKILKKANGSLDAQAFRTQTALSEKAFYHVVRDMKLLGLAKMDNGKIILKIHFPEPSKDFEVAWRRHIRDRLQRNRQVQRLLKALKENHSLTIDQAALMLEVLCPYISSPRQTWLAHARCFAKWMDAADLALEDSKNRTLFRYDPATEIRERHLLLPKRSGTKTPQIQYSPVEGVAIRLVQALKKDGSVAWTGLKKSTIFRALATLEDLGFIQRRTRLIKVLPKGFEFVANPDQRPRLFAESALQVKSFAAFLEILTSHQDKGHTLVALGLELRAKLGTNWQESTAETVAKIMMDWARHAKLAPGVFAQTRKGPLKGWKKKEDLQIPLF</sequence>
<dbReference type="Gene3D" id="3.40.50.300">
    <property type="entry name" value="P-loop containing nucleotide triphosphate hydrolases"/>
    <property type="match status" value="1"/>
</dbReference>
<reference evidence="1 2" key="1">
    <citation type="submission" date="2020-08" db="EMBL/GenBank/DDBJ databases">
        <title>Bridging the membrane lipid divide: bacteria of the FCB group superphylum have the potential to synthesize archaeal ether lipids.</title>
        <authorList>
            <person name="Villanueva L."/>
            <person name="Von Meijenfeldt F.A.B."/>
            <person name="Westbye A.B."/>
            <person name="Yadav S."/>
            <person name="Hopmans E.C."/>
            <person name="Dutilh B.E."/>
            <person name="Sinninghe Damste J.S."/>
        </authorList>
    </citation>
    <scope>NUCLEOTIDE SEQUENCE [LARGE SCALE GENOMIC DNA]</scope>
    <source>
        <strain evidence="1">NIOZ-UU17</strain>
    </source>
</reference>
<protein>
    <submittedName>
        <fullName evidence="1">AAA-associated domain-containing protein</fullName>
    </submittedName>
</protein>
<dbReference type="InterPro" id="IPR018632">
    <property type="entry name" value="AAA-associated_dom_C"/>
</dbReference>
<name>A0A8J6P6F9_9BACT</name>
<evidence type="ECO:0000313" key="1">
    <source>
        <dbReference type="EMBL" id="MBC8434597.1"/>
    </source>
</evidence>
<dbReference type="EMBL" id="JACNIG010000466">
    <property type="protein sequence ID" value="MBC8434597.1"/>
    <property type="molecule type" value="Genomic_DNA"/>
</dbReference>
<evidence type="ECO:0000313" key="2">
    <source>
        <dbReference type="Proteomes" id="UP000605201"/>
    </source>
</evidence>